<dbReference type="PANTHER" id="PTHR20941">
    <property type="entry name" value="FOLATE SYNTHESIS PROTEINS"/>
    <property type="match status" value="1"/>
</dbReference>
<evidence type="ECO:0000256" key="5">
    <source>
        <dbReference type="ARBA" id="ARBA00022679"/>
    </source>
</evidence>
<dbReference type="EC" id="2.5.1.15" evidence="4"/>
<proteinExistence type="predicted"/>
<keyword evidence="11" id="KW-1185">Reference proteome</keyword>
<dbReference type="InterPro" id="IPR011005">
    <property type="entry name" value="Dihydropteroate_synth-like_sf"/>
</dbReference>
<dbReference type="InterPro" id="IPR006390">
    <property type="entry name" value="DHP_synth_dom"/>
</dbReference>
<evidence type="ECO:0000256" key="3">
    <source>
        <dbReference type="ARBA" id="ARBA00004763"/>
    </source>
</evidence>
<dbReference type="NCBIfam" id="TIGR01496">
    <property type="entry name" value="DHPS"/>
    <property type="match status" value="1"/>
</dbReference>
<name>A0ABS3Q527_9GAMM</name>
<comment type="cofactor">
    <cofactor evidence="2">
        <name>Mg(2+)</name>
        <dbReference type="ChEBI" id="CHEBI:18420"/>
    </cofactor>
</comment>
<evidence type="ECO:0000259" key="9">
    <source>
        <dbReference type="PROSITE" id="PS50972"/>
    </source>
</evidence>
<dbReference type="SUPFAM" id="SSF51717">
    <property type="entry name" value="Dihydropteroate synthetase-like"/>
    <property type="match status" value="1"/>
</dbReference>
<keyword evidence="8" id="KW-0289">Folate biosynthesis</keyword>
<sequence>MGILNVTPDSFSDGGRFNSLDRVKGQVELMELAGIDMFDVGGESTRPGAEAVSLQEELDRVLPAIEWIAQNSSKPISIDTYKPEVMRQAVLTGASLINDVNALQAEGALHMAKEMAVPVCVMHKKGVPKTMQDQPYYQDVVAEVKAFLEQRIEACEQAGIAKKDILIDLGFGFGKRFEDNTLLFKNIEQFSDLGCEMLVGVSRKRMFRDIVGTDDIRERLIPSVTATVLASQKGAKLVRVHDVLQTVQALDTLRYLD</sequence>
<dbReference type="GO" id="GO:0004156">
    <property type="term" value="F:dihydropteroate synthase activity"/>
    <property type="evidence" value="ECO:0007669"/>
    <property type="project" value="UniProtKB-EC"/>
</dbReference>
<evidence type="ECO:0000313" key="10">
    <source>
        <dbReference type="EMBL" id="MBO1927422.1"/>
    </source>
</evidence>
<dbReference type="InterPro" id="IPR000489">
    <property type="entry name" value="Pterin-binding_dom"/>
</dbReference>
<evidence type="ECO:0000313" key="11">
    <source>
        <dbReference type="Proteomes" id="UP000664835"/>
    </source>
</evidence>
<comment type="caution">
    <text evidence="10">The sequence shown here is derived from an EMBL/GenBank/DDBJ whole genome shotgun (WGS) entry which is preliminary data.</text>
</comment>
<evidence type="ECO:0000256" key="4">
    <source>
        <dbReference type="ARBA" id="ARBA00012458"/>
    </source>
</evidence>
<evidence type="ECO:0000256" key="6">
    <source>
        <dbReference type="ARBA" id="ARBA00022723"/>
    </source>
</evidence>
<comment type="pathway">
    <text evidence="3">Cofactor biosynthesis; tetrahydrofolate biosynthesis; 7,8-dihydrofolate from 2-amino-4-hydroxy-6-hydroxymethyl-7,8-dihydropteridine diphosphate and 4-aminobenzoate: step 1/2.</text>
</comment>
<protein>
    <recommendedName>
        <fullName evidence="4">dihydropteroate synthase</fullName>
        <ecNumber evidence="4">2.5.1.15</ecNumber>
    </recommendedName>
</protein>
<comment type="catalytic activity">
    <reaction evidence="1">
        <text>(7,8-dihydropterin-6-yl)methyl diphosphate + 4-aminobenzoate = 7,8-dihydropteroate + diphosphate</text>
        <dbReference type="Rhea" id="RHEA:19949"/>
        <dbReference type="ChEBI" id="CHEBI:17836"/>
        <dbReference type="ChEBI" id="CHEBI:17839"/>
        <dbReference type="ChEBI" id="CHEBI:33019"/>
        <dbReference type="ChEBI" id="CHEBI:72950"/>
        <dbReference type="EC" id="2.5.1.15"/>
    </reaction>
</comment>
<dbReference type="Gene3D" id="3.20.20.20">
    <property type="entry name" value="Dihydropteroate synthase-like"/>
    <property type="match status" value="1"/>
</dbReference>
<organism evidence="10 11">
    <name type="scientific">Thiomicrorhabdus marina</name>
    <dbReference type="NCBI Taxonomy" id="2818442"/>
    <lineage>
        <taxon>Bacteria</taxon>
        <taxon>Pseudomonadati</taxon>
        <taxon>Pseudomonadota</taxon>
        <taxon>Gammaproteobacteria</taxon>
        <taxon>Thiotrichales</taxon>
        <taxon>Piscirickettsiaceae</taxon>
        <taxon>Thiomicrorhabdus</taxon>
    </lineage>
</organism>
<dbReference type="Proteomes" id="UP000664835">
    <property type="component" value="Unassembled WGS sequence"/>
</dbReference>
<gene>
    <name evidence="10" type="primary">folP</name>
    <name evidence="10" type="ORF">J3998_07510</name>
</gene>
<dbReference type="PANTHER" id="PTHR20941:SF1">
    <property type="entry name" value="FOLIC ACID SYNTHESIS PROTEIN FOL1"/>
    <property type="match status" value="1"/>
</dbReference>
<keyword evidence="6" id="KW-0479">Metal-binding</keyword>
<dbReference type="CDD" id="cd00739">
    <property type="entry name" value="DHPS"/>
    <property type="match status" value="1"/>
</dbReference>
<reference evidence="10 11" key="1">
    <citation type="submission" date="2021-03" db="EMBL/GenBank/DDBJ databases">
        <title>Thiomicrorhabdus sp.nov.,novel sulfur-oxidizing bacteria isolated from coastal sediment.</title>
        <authorList>
            <person name="Liu X."/>
        </authorList>
    </citation>
    <scope>NUCLEOTIDE SEQUENCE [LARGE SCALE GENOMIC DNA]</scope>
    <source>
        <strain evidence="10 11">6S2-11</strain>
    </source>
</reference>
<evidence type="ECO:0000256" key="7">
    <source>
        <dbReference type="ARBA" id="ARBA00022842"/>
    </source>
</evidence>
<dbReference type="PROSITE" id="PS50972">
    <property type="entry name" value="PTERIN_BINDING"/>
    <property type="match status" value="1"/>
</dbReference>
<keyword evidence="5 10" id="KW-0808">Transferase</keyword>
<evidence type="ECO:0000256" key="2">
    <source>
        <dbReference type="ARBA" id="ARBA00001946"/>
    </source>
</evidence>
<keyword evidence="7" id="KW-0460">Magnesium</keyword>
<feature type="domain" description="Pterin-binding" evidence="9">
    <location>
        <begin position="1"/>
        <end position="251"/>
    </location>
</feature>
<dbReference type="Pfam" id="PF00809">
    <property type="entry name" value="Pterin_bind"/>
    <property type="match status" value="1"/>
</dbReference>
<accession>A0ABS3Q527</accession>
<evidence type="ECO:0000256" key="1">
    <source>
        <dbReference type="ARBA" id="ARBA00000012"/>
    </source>
</evidence>
<dbReference type="EMBL" id="JAGETV010000011">
    <property type="protein sequence ID" value="MBO1927422.1"/>
    <property type="molecule type" value="Genomic_DNA"/>
</dbReference>
<evidence type="ECO:0000256" key="8">
    <source>
        <dbReference type="ARBA" id="ARBA00022909"/>
    </source>
</evidence>
<dbReference type="InterPro" id="IPR045031">
    <property type="entry name" value="DHP_synth-like"/>
</dbReference>